<dbReference type="CDD" id="cd10170">
    <property type="entry name" value="ASKHA_NBD_HSP70"/>
    <property type="match status" value="1"/>
</dbReference>
<evidence type="ECO:0000313" key="1">
    <source>
        <dbReference type="EMBL" id="KAF6790673.1"/>
    </source>
</evidence>
<protein>
    <submittedName>
        <fullName evidence="1">Hsp70 family chaperone</fullName>
    </submittedName>
</protein>
<dbReference type="PANTHER" id="PTHR14187:SF5">
    <property type="entry name" value="HEAT SHOCK 70 KDA PROTEIN 12A"/>
    <property type="match status" value="1"/>
</dbReference>
<sequence>MVTKLADSHEESAIVIGIDFGTTFSGVSWAFSGQPNDIEIITRWKAQLRFDSDTEKTPSTLLYQVPSFNGREPLKWFKLLLIDENDLTPELRASPQIAAAWKILLDSNKNAIEVISDYLKNLWNHSIESIKLTAGKKLVDLCKFHVVITLPSIWPAYAKARIRPPAQNAGIFDTRAAGETTLSFISEPEAAALATMRDLGKRHDIEAGDHFVVCDAGGGTVDLISYEIVCTNPLVVREAVKGDGALCGGVFLDEAFIKLMKRKVNERNWNSLPAGEVKKLLNGDWEHGIKQQYEGQEQEWPVELPVTQQKGVNIRRGLVKKQTLVLTNADLKPVFERVTRQVISLVEDQINGVRFKTGQPPKAAIGHHVELLQSQGPKPWTAISRGAVIHGLTTRSLSPGLSVAVKSRISRLSYGILAHTFFDETRHLLADKSWCVLRETAPMYLRSAHFESSTTESSITLPRRSPRSCTTAACYLPPLGVMETVKEFCTITWTKKIDVRSLPKSTNKAGITYYTLQYDIEMVCDGTSLDFTVIYDGQPVGSKNVSVDFEPQGGQAGCILKGY</sequence>
<evidence type="ECO:0000313" key="2">
    <source>
        <dbReference type="Proteomes" id="UP000652219"/>
    </source>
</evidence>
<reference evidence="1 2" key="1">
    <citation type="journal article" date="2020" name="Phytopathology">
        <title>Genome Sequence Resources of Colletotrichum truncatum, C. plurivorum, C. musicola, and C. sojae: Four Species Pathogenic to Soybean (Glycine max).</title>
        <authorList>
            <person name="Rogerio F."/>
            <person name="Boufleur T.R."/>
            <person name="Ciampi-Guillardi M."/>
            <person name="Sukno S.A."/>
            <person name="Thon M.R."/>
            <person name="Massola Junior N.S."/>
            <person name="Baroncelli R."/>
        </authorList>
    </citation>
    <scope>NUCLEOTIDE SEQUENCE [LARGE SCALE GENOMIC DNA]</scope>
    <source>
        <strain evidence="1 2">LFN0009</strain>
    </source>
</reference>
<proteinExistence type="predicted"/>
<dbReference type="SUPFAM" id="SSF53067">
    <property type="entry name" value="Actin-like ATPase domain"/>
    <property type="match status" value="2"/>
</dbReference>
<dbReference type="PANTHER" id="PTHR14187">
    <property type="entry name" value="ALPHA KINASE/ELONGATION FACTOR 2 KINASE"/>
    <property type="match status" value="1"/>
</dbReference>
<dbReference type="Gene3D" id="3.30.420.40">
    <property type="match status" value="1"/>
</dbReference>
<gene>
    <name evidence="1" type="ORF">CSOJ01_14530</name>
</gene>
<dbReference type="Proteomes" id="UP000652219">
    <property type="component" value="Unassembled WGS sequence"/>
</dbReference>
<dbReference type="InterPro" id="IPR043129">
    <property type="entry name" value="ATPase_NBD"/>
</dbReference>
<accession>A0A8H6IQB2</accession>
<organism evidence="1 2">
    <name type="scientific">Colletotrichum sojae</name>
    <dbReference type="NCBI Taxonomy" id="2175907"/>
    <lineage>
        <taxon>Eukaryota</taxon>
        <taxon>Fungi</taxon>
        <taxon>Dikarya</taxon>
        <taxon>Ascomycota</taxon>
        <taxon>Pezizomycotina</taxon>
        <taxon>Sordariomycetes</taxon>
        <taxon>Hypocreomycetidae</taxon>
        <taxon>Glomerellales</taxon>
        <taxon>Glomerellaceae</taxon>
        <taxon>Colletotrichum</taxon>
        <taxon>Colletotrichum orchidearum species complex</taxon>
    </lineage>
</organism>
<comment type="caution">
    <text evidence="1">The sequence shown here is derived from an EMBL/GenBank/DDBJ whole genome shotgun (WGS) entry which is preliminary data.</text>
</comment>
<dbReference type="EMBL" id="WIGN01000498">
    <property type="protein sequence ID" value="KAF6790673.1"/>
    <property type="molecule type" value="Genomic_DNA"/>
</dbReference>
<name>A0A8H6IQB2_9PEZI</name>
<dbReference type="AlphaFoldDB" id="A0A8H6IQB2"/>
<keyword evidence="2" id="KW-1185">Reference proteome</keyword>